<evidence type="ECO:0000259" key="2">
    <source>
        <dbReference type="Pfam" id="PF17667"/>
    </source>
</evidence>
<evidence type="ECO:0000313" key="4">
    <source>
        <dbReference type="Proteomes" id="UP000294933"/>
    </source>
</evidence>
<dbReference type="Proteomes" id="UP000294933">
    <property type="component" value="Unassembled WGS sequence"/>
</dbReference>
<feature type="domain" description="Fungal-type protein kinase" evidence="2">
    <location>
        <begin position="1"/>
        <end position="30"/>
    </location>
</feature>
<feature type="region of interest" description="Disordered" evidence="1">
    <location>
        <begin position="133"/>
        <end position="159"/>
    </location>
</feature>
<reference evidence="3 4" key="1">
    <citation type="submission" date="2018-06" db="EMBL/GenBank/DDBJ databases">
        <title>A transcriptomic atlas of mushroom development highlights an independent origin of complex multicellularity.</title>
        <authorList>
            <consortium name="DOE Joint Genome Institute"/>
            <person name="Krizsan K."/>
            <person name="Almasi E."/>
            <person name="Merenyi Z."/>
            <person name="Sahu N."/>
            <person name="Viragh M."/>
            <person name="Koszo T."/>
            <person name="Mondo S."/>
            <person name="Kiss B."/>
            <person name="Balint B."/>
            <person name="Kues U."/>
            <person name="Barry K."/>
            <person name="Hegedus J.C."/>
            <person name="Henrissat B."/>
            <person name="Johnson J."/>
            <person name="Lipzen A."/>
            <person name="Ohm R."/>
            <person name="Nagy I."/>
            <person name="Pangilinan J."/>
            <person name="Yan J."/>
            <person name="Xiong Y."/>
            <person name="Grigoriev I.V."/>
            <person name="Hibbett D.S."/>
            <person name="Nagy L.G."/>
        </authorList>
    </citation>
    <scope>NUCLEOTIDE SEQUENCE [LARGE SCALE GENOMIC DNA]</scope>
    <source>
        <strain evidence="3 4">SZMC22713</strain>
    </source>
</reference>
<feature type="compositionally biased region" description="Basic and acidic residues" evidence="1">
    <location>
        <begin position="138"/>
        <end position="152"/>
    </location>
</feature>
<dbReference type="VEuPathDB" id="FungiDB:BD410DRAFT_182875"/>
<accession>A0A4Y7Q710</accession>
<dbReference type="OrthoDB" id="5584477at2759"/>
<sequence length="159" mass="18367">MAFNILLGWSKQHDADHDLESLFYVFCWICISREGPGRVRTDFDFEDPRVSWWMGEPNEGPASSGAKKLERFLPVESFERCILADFHTYFDDFRTCAMGLWKLLFTNSFHRKPNLHRDIINVFQEALSGISDVTEGENDGKQLEKDGRETAKPIRSSSI</sequence>
<evidence type="ECO:0000256" key="1">
    <source>
        <dbReference type="SAM" id="MobiDB-lite"/>
    </source>
</evidence>
<dbReference type="EMBL" id="ML170172">
    <property type="protein sequence ID" value="TDL22922.1"/>
    <property type="molecule type" value="Genomic_DNA"/>
</dbReference>
<dbReference type="InterPro" id="IPR040976">
    <property type="entry name" value="Pkinase_fungal"/>
</dbReference>
<dbReference type="AlphaFoldDB" id="A0A4Y7Q710"/>
<dbReference type="Pfam" id="PF17667">
    <property type="entry name" value="Pkinase_fungal"/>
    <property type="match status" value="1"/>
</dbReference>
<organism evidence="3 4">
    <name type="scientific">Rickenella mellea</name>
    <dbReference type="NCBI Taxonomy" id="50990"/>
    <lineage>
        <taxon>Eukaryota</taxon>
        <taxon>Fungi</taxon>
        <taxon>Dikarya</taxon>
        <taxon>Basidiomycota</taxon>
        <taxon>Agaricomycotina</taxon>
        <taxon>Agaricomycetes</taxon>
        <taxon>Hymenochaetales</taxon>
        <taxon>Rickenellaceae</taxon>
        <taxon>Rickenella</taxon>
    </lineage>
</organism>
<name>A0A4Y7Q710_9AGAM</name>
<keyword evidence="4" id="KW-1185">Reference proteome</keyword>
<evidence type="ECO:0000313" key="3">
    <source>
        <dbReference type="EMBL" id="TDL22922.1"/>
    </source>
</evidence>
<protein>
    <recommendedName>
        <fullName evidence="2">Fungal-type protein kinase domain-containing protein</fullName>
    </recommendedName>
</protein>
<gene>
    <name evidence="3" type="ORF">BD410DRAFT_182875</name>
</gene>
<proteinExistence type="predicted"/>